<dbReference type="GO" id="GO:0071555">
    <property type="term" value="P:cell wall organization"/>
    <property type="evidence" value="ECO:0007669"/>
    <property type="project" value="UniProtKB-UniRule"/>
</dbReference>
<feature type="domain" description="L,D-TPase catalytic" evidence="8">
    <location>
        <begin position="75"/>
        <end position="207"/>
    </location>
</feature>
<evidence type="ECO:0000256" key="7">
    <source>
        <dbReference type="PROSITE-ProRule" id="PRU01373"/>
    </source>
</evidence>
<reference evidence="10" key="1">
    <citation type="submission" date="2017-02" db="EMBL/GenBank/DDBJ databases">
        <authorList>
            <person name="Varghese N."/>
            <person name="Submissions S."/>
        </authorList>
    </citation>
    <scope>NUCLEOTIDE SEQUENCE [LARGE SCALE GENOMIC DNA]</scope>
    <source>
        <strain evidence="10">ATCC 27094</strain>
    </source>
</reference>
<name>A0A1T4KR92_9HYPH</name>
<dbReference type="PROSITE" id="PS52029">
    <property type="entry name" value="LD_TPASE"/>
    <property type="match status" value="1"/>
</dbReference>
<dbReference type="PANTHER" id="PTHR41533:SF1">
    <property type="entry name" value="L,D-TRANSPEPTIDASE YCBB-RELATED"/>
    <property type="match status" value="1"/>
</dbReference>
<keyword evidence="10" id="KW-1185">Reference proteome</keyword>
<dbReference type="CDD" id="cd16913">
    <property type="entry name" value="YkuD_like"/>
    <property type="match status" value="1"/>
</dbReference>
<dbReference type="InterPro" id="IPR005490">
    <property type="entry name" value="LD_TPept_cat_dom"/>
</dbReference>
<dbReference type="SUPFAM" id="SSF141523">
    <property type="entry name" value="L,D-transpeptidase catalytic domain-like"/>
    <property type="match status" value="1"/>
</dbReference>
<dbReference type="Pfam" id="PF03734">
    <property type="entry name" value="YkuD"/>
    <property type="match status" value="1"/>
</dbReference>
<accession>A0A1T4KR92</accession>
<evidence type="ECO:0000256" key="6">
    <source>
        <dbReference type="ARBA" id="ARBA00023316"/>
    </source>
</evidence>
<evidence type="ECO:0000256" key="2">
    <source>
        <dbReference type="ARBA" id="ARBA00005992"/>
    </source>
</evidence>
<evidence type="ECO:0000256" key="1">
    <source>
        <dbReference type="ARBA" id="ARBA00004752"/>
    </source>
</evidence>
<keyword evidence="5 7" id="KW-0573">Peptidoglycan synthesis</keyword>
<dbReference type="InterPro" id="IPR052905">
    <property type="entry name" value="LD-transpeptidase_YkuD-like"/>
</dbReference>
<keyword evidence="4 7" id="KW-0133">Cell shape</keyword>
<dbReference type="AlphaFoldDB" id="A0A1T4KR92"/>
<organism evidence="9 10">
    <name type="scientific">Enhydrobacter aerosaccus</name>
    <dbReference type="NCBI Taxonomy" id="225324"/>
    <lineage>
        <taxon>Bacteria</taxon>
        <taxon>Pseudomonadati</taxon>
        <taxon>Pseudomonadota</taxon>
        <taxon>Alphaproteobacteria</taxon>
        <taxon>Hyphomicrobiales</taxon>
        <taxon>Enhydrobacter</taxon>
    </lineage>
</organism>
<evidence type="ECO:0000256" key="5">
    <source>
        <dbReference type="ARBA" id="ARBA00022984"/>
    </source>
</evidence>
<dbReference type="Proteomes" id="UP000190092">
    <property type="component" value="Unassembled WGS sequence"/>
</dbReference>
<dbReference type="STRING" id="225324.SAMN02745126_01111"/>
<evidence type="ECO:0000313" key="10">
    <source>
        <dbReference type="Proteomes" id="UP000190092"/>
    </source>
</evidence>
<comment type="pathway">
    <text evidence="1 7">Cell wall biogenesis; peptidoglycan biosynthesis.</text>
</comment>
<sequence>MKRFHMPAVDRPAGGRLFRAFLSLIVGSVAALGAACTGTDAPGPVVTPPAQAVPPPSTGEAERSVYGQAIPRHGKFVVVNIPSFELVALQDGAPVLQSRVIVGRPESPTPELLSSIYAIKFNPSWTPTPWMIRNEAAHYMPPGPQNPLGRILFEMDNDQLVYLHDTNQRDLFNRQNRAFSHGCVRVEKARQLAAWALGVSEKDIEQMIGHGGTYAVPLPEPIPVSLVYNTRFPNENGQSVLYPDVYHSHAAEQWAASPHAARQVASVARSEDVEPSHRGCEAAAAR</sequence>
<dbReference type="OrthoDB" id="9778545at2"/>
<dbReference type="GO" id="GO:0009252">
    <property type="term" value="P:peptidoglycan biosynthetic process"/>
    <property type="evidence" value="ECO:0007669"/>
    <property type="project" value="UniProtKB-UniPathway"/>
</dbReference>
<evidence type="ECO:0000313" key="9">
    <source>
        <dbReference type="EMBL" id="SJZ44935.1"/>
    </source>
</evidence>
<evidence type="ECO:0000256" key="4">
    <source>
        <dbReference type="ARBA" id="ARBA00022960"/>
    </source>
</evidence>
<feature type="active site" description="Proton donor/acceptor" evidence="7">
    <location>
        <position position="164"/>
    </location>
</feature>
<dbReference type="InterPro" id="IPR038063">
    <property type="entry name" value="Transpep_catalytic_dom"/>
</dbReference>
<dbReference type="GO" id="GO:0008360">
    <property type="term" value="P:regulation of cell shape"/>
    <property type="evidence" value="ECO:0007669"/>
    <property type="project" value="UniProtKB-UniRule"/>
</dbReference>
<proteinExistence type="inferred from homology"/>
<feature type="active site" description="Nucleophile" evidence="7">
    <location>
        <position position="183"/>
    </location>
</feature>
<dbReference type="UniPathway" id="UPA00219"/>
<dbReference type="GO" id="GO:0016740">
    <property type="term" value="F:transferase activity"/>
    <property type="evidence" value="ECO:0007669"/>
    <property type="project" value="UniProtKB-KW"/>
</dbReference>
<dbReference type="EMBL" id="FUWJ01000001">
    <property type="protein sequence ID" value="SJZ44935.1"/>
    <property type="molecule type" value="Genomic_DNA"/>
</dbReference>
<dbReference type="GO" id="GO:0004180">
    <property type="term" value="F:carboxypeptidase activity"/>
    <property type="evidence" value="ECO:0007669"/>
    <property type="project" value="UniProtKB-ARBA"/>
</dbReference>
<gene>
    <name evidence="9" type="ORF">SAMN02745126_01111</name>
</gene>
<evidence type="ECO:0000256" key="3">
    <source>
        <dbReference type="ARBA" id="ARBA00022679"/>
    </source>
</evidence>
<dbReference type="PANTHER" id="PTHR41533">
    <property type="entry name" value="L,D-TRANSPEPTIDASE HI_1667-RELATED"/>
    <property type="match status" value="1"/>
</dbReference>
<evidence type="ECO:0000259" key="8">
    <source>
        <dbReference type="PROSITE" id="PS52029"/>
    </source>
</evidence>
<keyword evidence="6 7" id="KW-0961">Cell wall biogenesis/degradation</keyword>
<keyword evidence="3" id="KW-0808">Transferase</keyword>
<protein>
    <submittedName>
        <fullName evidence="9">L,D-transpeptidase catalytic domain</fullName>
    </submittedName>
</protein>
<comment type="similarity">
    <text evidence="2">Belongs to the YkuD family.</text>
</comment>
<dbReference type="Gene3D" id="2.40.440.10">
    <property type="entry name" value="L,D-transpeptidase catalytic domain-like"/>
    <property type="match status" value="1"/>
</dbReference>